<dbReference type="PROSITE" id="PS51158">
    <property type="entry name" value="ALPHA_KINASE"/>
    <property type="match status" value="1"/>
</dbReference>
<protein>
    <submittedName>
        <fullName evidence="7">Uncharacterized protein LOC101858749</fullName>
    </submittedName>
</protein>
<feature type="compositionally biased region" description="Basic and acidic residues" evidence="4">
    <location>
        <begin position="113"/>
        <end position="127"/>
    </location>
</feature>
<evidence type="ECO:0000256" key="4">
    <source>
        <dbReference type="SAM" id="MobiDB-lite"/>
    </source>
</evidence>
<evidence type="ECO:0000259" key="5">
    <source>
        <dbReference type="PROSITE" id="PS51158"/>
    </source>
</evidence>
<feature type="domain" description="Alpha-type protein kinase" evidence="5">
    <location>
        <begin position="64"/>
        <end position="418"/>
    </location>
</feature>
<name>A0ABM0K826_APLCA</name>
<dbReference type="GeneID" id="101858749"/>
<dbReference type="Proteomes" id="UP000694888">
    <property type="component" value="Unplaced"/>
</dbReference>
<dbReference type="SUPFAM" id="SSF56112">
    <property type="entry name" value="Protein kinase-like (PK-like)"/>
    <property type="match status" value="1"/>
</dbReference>
<keyword evidence="3" id="KW-0418">Kinase</keyword>
<evidence type="ECO:0000256" key="1">
    <source>
        <dbReference type="ARBA" id="ARBA00022527"/>
    </source>
</evidence>
<sequence>MPRLSHECYGLSSPDQNGFRHKLSMDPSKQKTGDCYVTYKARANSEGKFSDPRHDAIVVAKFPLPGQESRKWTQREMDKFSASHQMAQKFNMFLTCVGAGQNGEGTGGFRNDLSSRDEDKEKEERDGIISFLPLQTNSLSSVSFLDKSRKVGDCFVFEDKLKNFQTFVGSNGQASAVERPKRGIRSVCFKRSRKRSGGESDSSSAGRERSSSNSSAEWACGERDQKKEESMTYVHSSSPPPHDVMLMGGGGRLPTYEESEMWTKYGAPPLWCPPIEYYYHHVLGGDFNNNPVYIDCSAQDAEVLNKERNLPGGSGKLSGRGRSLSVDSCQGEDSDDLSHAHLHAFIHHFFCHSHGQQIISNLRGACQKGGAYVLSTPTIHSVDRSFGACDEGVEGMREVIRRHVCSRYCRHLPDMEERLQRNLEERQ</sequence>
<dbReference type="Pfam" id="PF02816">
    <property type="entry name" value="Alpha_kinase"/>
    <property type="match status" value="1"/>
</dbReference>
<dbReference type="Gene3D" id="3.20.200.10">
    <property type="entry name" value="MHCK/EF2 kinase"/>
    <property type="match status" value="1"/>
</dbReference>
<evidence type="ECO:0000256" key="3">
    <source>
        <dbReference type="ARBA" id="ARBA00022777"/>
    </source>
</evidence>
<dbReference type="InterPro" id="IPR011009">
    <property type="entry name" value="Kinase-like_dom_sf"/>
</dbReference>
<organism evidence="6 7">
    <name type="scientific">Aplysia californica</name>
    <name type="common">California sea hare</name>
    <dbReference type="NCBI Taxonomy" id="6500"/>
    <lineage>
        <taxon>Eukaryota</taxon>
        <taxon>Metazoa</taxon>
        <taxon>Spiralia</taxon>
        <taxon>Lophotrochozoa</taxon>
        <taxon>Mollusca</taxon>
        <taxon>Gastropoda</taxon>
        <taxon>Heterobranchia</taxon>
        <taxon>Euthyneura</taxon>
        <taxon>Tectipleura</taxon>
        <taxon>Aplysiida</taxon>
        <taxon>Aplysioidea</taxon>
        <taxon>Aplysiidae</taxon>
        <taxon>Aplysia</taxon>
    </lineage>
</organism>
<keyword evidence="2" id="KW-0808">Transferase</keyword>
<accession>A0ABM0K826</accession>
<feature type="region of interest" description="Disordered" evidence="4">
    <location>
        <begin position="105"/>
        <end position="128"/>
    </location>
</feature>
<feature type="compositionally biased region" description="Basic and acidic residues" evidence="4">
    <location>
        <begin position="220"/>
        <end position="230"/>
    </location>
</feature>
<proteinExistence type="predicted"/>
<dbReference type="RefSeq" id="XP_005111013.1">
    <property type="nucleotide sequence ID" value="XM_005110956.3"/>
</dbReference>
<feature type="region of interest" description="Disordered" evidence="4">
    <location>
        <begin position="1"/>
        <end position="30"/>
    </location>
</feature>
<keyword evidence="6" id="KW-1185">Reference proteome</keyword>
<evidence type="ECO:0000313" key="7">
    <source>
        <dbReference type="RefSeq" id="XP_005111013.1"/>
    </source>
</evidence>
<gene>
    <name evidence="7" type="primary">LOC101858749</name>
</gene>
<feature type="compositionally biased region" description="Low complexity" evidence="4">
    <location>
        <begin position="199"/>
        <end position="219"/>
    </location>
</feature>
<dbReference type="InterPro" id="IPR004166">
    <property type="entry name" value="a-kinase_dom"/>
</dbReference>
<feature type="region of interest" description="Disordered" evidence="4">
    <location>
        <begin position="188"/>
        <end position="247"/>
    </location>
</feature>
<evidence type="ECO:0000256" key="2">
    <source>
        <dbReference type="ARBA" id="ARBA00022679"/>
    </source>
</evidence>
<evidence type="ECO:0000313" key="6">
    <source>
        <dbReference type="Proteomes" id="UP000694888"/>
    </source>
</evidence>
<keyword evidence="1" id="KW-0723">Serine/threonine-protein kinase</keyword>
<reference evidence="7" key="1">
    <citation type="submission" date="2025-08" db="UniProtKB">
        <authorList>
            <consortium name="RefSeq"/>
        </authorList>
    </citation>
    <scope>IDENTIFICATION</scope>
</reference>